<dbReference type="Gene3D" id="1.10.110.10">
    <property type="entry name" value="Plant lipid-transfer and hydrophobic proteins"/>
    <property type="match status" value="1"/>
</dbReference>
<feature type="chain" id="PRO_5044830599" description="Non-specific lipid-transfer protein" evidence="5">
    <location>
        <begin position="28"/>
        <end position="116"/>
    </location>
</feature>
<comment type="function">
    <text evidence="4">Plant non-specific lipid-transfer proteins transfer phospholipids as well as galactolipids across membranes. May play a role in wax or cutin deposition in the cell walls of expanding epidermal cells and certain secretory tissues.</text>
</comment>
<keyword evidence="5" id="KW-0732">Signal</keyword>
<dbReference type="PRINTS" id="PR00382">
    <property type="entry name" value="LIPIDTRNSFER"/>
</dbReference>
<sequence>MGYNSSCLVSLVVLALIISCNLAPTTAISCTEAIEYLIPCQPYLFGWSGITASCCQGAQSLAIASLSDHRKSVCQCLKQVALSLNVNLDNAKQLPALCKISLPFEIRPHIDCNIRL</sequence>
<reference evidence="7 8" key="1">
    <citation type="submission" date="2024-12" db="EMBL/GenBank/DDBJ databases">
        <title>The unique morphological basis and parallel evolutionary history of personate flowers in Penstemon.</title>
        <authorList>
            <person name="Depatie T.H."/>
            <person name="Wessinger C.A."/>
        </authorList>
    </citation>
    <scope>NUCLEOTIDE SEQUENCE [LARGE SCALE GENOMIC DNA]</scope>
    <source>
        <strain evidence="7">WTNN_2</strain>
        <tissue evidence="7">Leaf</tissue>
    </source>
</reference>
<name>A0ABD3S8F6_9LAMI</name>
<dbReference type="SMART" id="SM00499">
    <property type="entry name" value="AAI"/>
    <property type="match status" value="1"/>
</dbReference>
<evidence type="ECO:0000256" key="5">
    <source>
        <dbReference type="SAM" id="SignalP"/>
    </source>
</evidence>
<feature type="domain" description="Bifunctional inhibitor/plant lipid transfer protein/seed storage helical" evidence="6">
    <location>
        <begin position="30"/>
        <end position="112"/>
    </location>
</feature>
<comment type="similarity">
    <text evidence="1 4">Belongs to the plant LTP family.</text>
</comment>
<feature type="signal peptide" evidence="5">
    <location>
        <begin position="1"/>
        <end position="27"/>
    </location>
</feature>
<dbReference type="Pfam" id="PF00234">
    <property type="entry name" value="Tryp_alpha_amyl"/>
    <property type="match status" value="1"/>
</dbReference>
<evidence type="ECO:0000256" key="1">
    <source>
        <dbReference type="ARBA" id="ARBA00009748"/>
    </source>
</evidence>
<dbReference type="SUPFAM" id="SSF47699">
    <property type="entry name" value="Bifunctional inhibitor/lipid-transfer protein/seed storage 2S albumin"/>
    <property type="match status" value="1"/>
</dbReference>
<dbReference type="GO" id="GO:0008289">
    <property type="term" value="F:lipid binding"/>
    <property type="evidence" value="ECO:0007669"/>
    <property type="project" value="UniProtKB-KW"/>
</dbReference>
<keyword evidence="8" id="KW-1185">Reference proteome</keyword>
<dbReference type="EMBL" id="JBJXBP010000007">
    <property type="protein sequence ID" value="KAL3820778.1"/>
    <property type="molecule type" value="Genomic_DNA"/>
</dbReference>
<organism evidence="7 8">
    <name type="scientific">Penstemon smallii</name>
    <dbReference type="NCBI Taxonomy" id="265156"/>
    <lineage>
        <taxon>Eukaryota</taxon>
        <taxon>Viridiplantae</taxon>
        <taxon>Streptophyta</taxon>
        <taxon>Embryophyta</taxon>
        <taxon>Tracheophyta</taxon>
        <taxon>Spermatophyta</taxon>
        <taxon>Magnoliopsida</taxon>
        <taxon>eudicotyledons</taxon>
        <taxon>Gunneridae</taxon>
        <taxon>Pentapetalae</taxon>
        <taxon>asterids</taxon>
        <taxon>lamiids</taxon>
        <taxon>Lamiales</taxon>
        <taxon>Plantaginaceae</taxon>
        <taxon>Cheloneae</taxon>
        <taxon>Penstemon</taxon>
    </lineage>
</organism>
<evidence type="ECO:0000256" key="4">
    <source>
        <dbReference type="RuleBase" id="RU000628"/>
    </source>
</evidence>
<evidence type="ECO:0000259" key="6">
    <source>
        <dbReference type="SMART" id="SM00499"/>
    </source>
</evidence>
<keyword evidence="2 4" id="KW-0813">Transport</keyword>
<dbReference type="PANTHER" id="PTHR33076">
    <property type="entry name" value="NON-SPECIFIC LIPID-TRANSFER PROTEIN 2-RELATED"/>
    <property type="match status" value="1"/>
</dbReference>
<evidence type="ECO:0000313" key="7">
    <source>
        <dbReference type="EMBL" id="KAL3820778.1"/>
    </source>
</evidence>
<protein>
    <recommendedName>
        <fullName evidence="4">Non-specific lipid-transfer protein</fullName>
    </recommendedName>
</protein>
<keyword evidence="3 4" id="KW-0446">Lipid-binding</keyword>
<dbReference type="InterPro" id="IPR036312">
    <property type="entry name" value="Bifun_inhib/LTP/seed_sf"/>
</dbReference>
<proteinExistence type="inferred from homology"/>
<dbReference type="InterPro" id="IPR000528">
    <property type="entry name" value="Plant_nsLTP"/>
</dbReference>
<dbReference type="InterPro" id="IPR016140">
    <property type="entry name" value="Bifunc_inhib/LTP/seed_store"/>
</dbReference>
<dbReference type="Proteomes" id="UP001634393">
    <property type="component" value="Unassembled WGS sequence"/>
</dbReference>
<evidence type="ECO:0000256" key="2">
    <source>
        <dbReference type="ARBA" id="ARBA00022448"/>
    </source>
</evidence>
<accession>A0ABD3S8F6</accession>
<evidence type="ECO:0000313" key="8">
    <source>
        <dbReference type="Proteomes" id="UP001634393"/>
    </source>
</evidence>
<dbReference type="CDD" id="cd01960">
    <property type="entry name" value="nsLTP1"/>
    <property type="match status" value="1"/>
</dbReference>
<comment type="caution">
    <text evidence="7">The sequence shown here is derived from an EMBL/GenBank/DDBJ whole genome shotgun (WGS) entry which is preliminary data.</text>
</comment>
<dbReference type="AlphaFoldDB" id="A0ABD3S8F6"/>
<evidence type="ECO:0000256" key="3">
    <source>
        <dbReference type="ARBA" id="ARBA00023121"/>
    </source>
</evidence>
<gene>
    <name evidence="7" type="ORF">ACJIZ3_006683</name>
</gene>